<evidence type="ECO:0000313" key="1">
    <source>
        <dbReference type="EMBL" id="ALU26361.1"/>
    </source>
</evidence>
<dbReference type="Proteomes" id="UP000069030">
    <property type="component" value="Chromosome"/>
</dbReference>
<organism evidence="1 2">
    <name type="scientific">Myroides odoratimimus</name>
    <dbReference type="NCBI Taxonomy" id="76832"/>
    <lineage>
        <taxon>Bacteria</taxon>
        <taxon>Pseudomonadati</taxon>
        <taxon>Bacteroidota</taxon>
        <taxon>Flavobacteriia</taxon>
        <taxon>Flavobacteriales</taxon>
        <taxon>Flavobacteriaceae</taxon>
        <taxon>Myroides</taxon>
    </lineage>
</organism>
<dbReference type="EMBL" id="CP013690">
    <property type="protein sequence ID" value="ALU26361.1"/>
    <property type="molecule type" value="Genomic_DNA"/>
</dbReference>
<evidence type="ECO:0000313" key="2">
    <source>
        <dbReference type="Proteomes" id="UP000069030"/>
    </source>
</evidence>
<accession>A0AAI8G542</accession>
<dbReference type="RefSeq" id="WP_006257114.1">
    <property type="nucleotide sequence ID" value="NZ_CP013690.1"/>
</dbReference>
<dbReference type="KEGG" id="mod:AS202_09475"/>
<proteinExistence type="predicted"/>
<sequence>MAKKENYFRYWWKSSNEHGVHSPFIFNLLTKGLYPKDSRWRGMAKKDVFILRMLNYYQPQSLAVHGTLSVEVACVKSLKESSDAVDMIYMSSVNDIAITDVCTRMHNDSVLVIDRREGREEIEAFWEQIVLDERFSATIDFYYYGVAFIRSEQLKQHFILRM</sequence>
<dbReference type="AlphaFoldDB" id="A0AAI8G542"/>
<reference evidence="1 2" key="1">
    <citation type="journal article" date="2016" name="J. Zhejiang Univ. Sci. B">
        <title>Antibiotic resistance mechanisms of Myroides sp.</title>
        <authorList>
            <person name="Hu S."/>
            <person name="Yuan S."/>
            <person name="Qu H."/>
            <person name="Jiang T."/>
            <person name="Zhou Y."/>
            <person name="Wang M."/>
            <person name="Ming D."/>
        </authorList>
    </citation>
    <scope>NUCLEOTIDE SEQUENCE [LARGE SCALE GENOMIC DNA]</scope>
    <source>
        <strain evidence="1 2">PR63039</strain>
    </source>
</reference>
<protein>
    <submittedName>
        <fullName evidence="1">Uncharacterized protein</fullName>
    </submittedName>
</protein>
<name>A0AAI8G542_9FLAO</name>
<gene>
    <name evidence="1" type="ORF">AS202_09475</name>
</gene>